<protein>
    <recommendedName>
        <fullName evidence="2">Hemagglutinin protein HagB</fullName>
    </recommendedName>
</protein>
<evidence type="ECO:0000313" key="1">
    <source>
        <dbReference type="EMBL" id="EJX07126.1"/>
    </source>
</evidence>
<dbReference type="InterPro" id="IPR046228">
    <property type="entry name" value="DUF6261"/>
</dbReference>
<proteinExistence type="predicted"/>
<sequence>MKLSLLSVSTTLKRRMPNGMHFNFMRLILDTLRTYSTQVAAYDAALQQMELALQAEGRSIGIQRGSEYTPVLKEALAACESLYTHLRQLVSGYAGLSHRNEYQAAVQLQALFVRCPFNRKWKYGQKMGCMSVLLTQFQLKEVQPLLQAVGVEDVVEELAVQFARAQQVFLARTQEYAERKPVALRRAREVTDAAYEECVQLAQALYRVTGDETLRQVLAVCNEEIERTLQELLGRRSSRVEEVEADAVGRVADESVADEATIEHAASVSTTTVDVLQAEVEVAALQTVDRTEDVACSTGGETVQSIGAEHAMFSQLGRDGTEVVAEFEGTKEQTDARWAAIAEEEKPSDDP</sequence>
<accession>J9D3B9</accession>
<evidence type="ECO:0008006" key="2">
    <source>
        <dbReference type="Google" id="ProtNLM"/>
    </source>
</evidence>
<name>J9D3B9_9ZZZZ</name>
<gene>
    <name evidence="1" type="ORF">EVA_04765</name>
</gene>
<reference evidence="1" key="1">
    <citation type="journal article" date="2012" name="PLoS ONE">
        <title>Gene sets for utilization of primary and secondary nutrition supplies in the distal gut of endangered iberian lynx.</title>
        <authorList>
            <person name="Alcaide M."/>
            <person name="Messina E."/>
            <person name="Richter M."/>
            <person name="Bargiela R."/>
            <person name="Peplies J."/>
            <person name="Huws S.A."/>
            <person name="Newbold C.J."/>
            <person name="Golyshin P.N."/>
            <person name="Simon M.A."/>
            <person name="Lopez G."/>
            <person name="Yakimov M.M."/>
            <person name="Ferrer M."/>
        </authorList>
    </citation>
    <scope>NUCLEOTIDE SEQUENCE</scope>
</reference>
<dbReference type="Pfam" id="PF19775">
    <property type="entry name" value="DUF6261"/>
    <property type="match status" value="1"/>
</dbReference>
<dbReference type="AlphaFoldDB" id="J9D3B9"/>
<organism evidence="1">
    <name type="scientific">gut metagenome</name>
    <dbReference type="NCBI Taxonomy" id="749906"/>
    <lineage>
        <taxon>unclassified sequences</taxon>
        <taxon>metagenomes</taxon>
        <taxon>organismal metagenomes</taxon>
    </lineage>
</organism>
<dbReference type="EMBL" id="AMCI01000964">
    <property type="protein sequence ID" value="EJX07126.1"/>
    <property type="molecule type" value="Genomic_DNA"/>
</dbReference>
<comment type="caution">
    <text evidence="1">The sequence shown here is derived from an EMBL/GenBank/DDBJ whole genome shotgun (WGS) entry which is preliminary data.</text>
</comment>